<sequence>MAKRPVALITGASTGFGAAIATRLADEGYDLILLARRLEKLQALAEQLPVSSHLIACDLREQEAVRAAIAAIPAEFADIDVLINNAGLALGLEPAHRADWQDWQQMIDTNCTALALMTRLILPGMVERQKGHLVMMGSIAGAYAYPGGNAYGATKAFVEQFARNLRADLLGTGIRVTNIEPGLVGGSEFSLVRFKGDVEKAATVYKGANALQPEDIAESVAWALKQPKHVNINSIEIMPVSQAHGPLAIHRKT</sequence>
<dbReference type="RefSeq" id="WP_133588560.1">
    <property type="nucleotide sequence ID" value="NZ_CP037953.1"/>
</dbReference>
<dbReference type="PANTHER" id="PTHR42901">
    <property type="entry name" value="ALCOHOL DEHYDROGENASE"/>
    <property type="match status" value="1"/>
</dbReference>
<organism evidence="5 6">
    <name type="scientific">Permianibacter aggregans</name>
    <dbReference type="NCBI Taxonomy" id="1510150"/>
    <lineage>
        <taxon>Bacteria</taxon>
        <taxon>Pseudomonadati</taxon>
        <taxon>Pseudomonadota</taxon>
        <taxon>Gammaproteobacteria</taxon>
        <taxon>Pseudomonadales</taxon>
        <taxon>Pseudomonadaceae</taxon>
        <taxon>Permianibacter</taxon>
    </lineage>
</organism>
<dbReference type="OrthoDB" id="9810734at2"/>
<dbReference type="PROSITE" id="PS00061">
    <property type="entry name" value="ADH_SHORT"/>
    <property type="match status" value="1"/>
</dbReference>
<dbReference type="EMBL" id="SNYM01000003">
    <property type="protein sequence ID" value="TDQ49869.1"/>
    <property type="molecule type" value="Genomic_DNA"/>
</dbReference>
<dbReference type="GO" id="GO:0016616">
    <property type="term" value="F:oxidoreductase activity, acting on the CH-OH group of donors, NAD or NADP as acceptor"/>
    <property type="evidence" value="ECO:0007669"/>
    <property type="project" value="UniProtKB-ARBA"/>
</dbReference>
<evidence type="ECO:0000256" key="2">
    <source>
        <dbReference type="ARBA" id="ARBA00023002"/>
    </source>
</evidence>
<dbReference type="InterPro" id="IPR036291">
    <property type="entry name" value="NAD(P)-bd_dom_sf"/>
</dbReference>
<dbReference type="PRINTS" id="PR00080">
    <property type="entry name" value="SDRFAMILY"/>
</dbReference>
<accession>A0A4R6UV99</accession>
<keyword evidence="2" id="KW-0560">Oxidoreductase</keyword>
<dbReference type="AlphaFoldDB" id="A0A4R6UV99"/>
<dbReference type="InterPro" id="IPR057326">
    <property type="entry name" value="KR_dom"/>
</dbReference>
<evidence type="ECO:0000313" key="6">
    <source>
        <dbReference type="Proteomes" id="UP000295375"/>
    </source>
</evidence>
<comment type="caution">
    <text evidence="5">The sequence shown here is derived from an EMBL/GenBank/DDBJ whole genome shotgun (WGS) entry which is preliminary data.</text>
</comment>
<name>A0A4R6UV99_9GAMM</name>
<dbReference type="Pfam" id="PF00106">
    <property type="entry name" value="adh_short"/>
    <property type="match status" value="1"/>
</dbReference>
<dbReference type="InterPro" id="IPR002347">
    <property type="entry name" value="SDR_fam"/>
</dbReference>
<protein>
    <submittedName>
        <fullName evidence="5">3-hydroxy acid dehydrogenase/malonic semialdehyde reductase</fullName>
    </submittedName>
</protein>
<feature type="domain" description="Ketoreductase" evidence="4">
    <location>
        <begin position="5"/>
        <end position="182"/>
    </location>
</feature>
<evidence type="ECO:0000256" key="3">
    <source>
        <dbReference type="RuleBase" id="RU000363"/>
    </source>
</evidence>
<dbReference type="FunFam" id="3.40.50.720:FF:000047">
    <property type="entry name" value="NADP-dependent L-serine/L-allo-threonine dehydrogenase"/>
    <property type="match status" value="1"/>
</dbReference>
<dbReference type="InterPro" id="IPR020904">
    <property type="entry name" value="Sc_DH/Rdtase_CS"/>
</dbReference>
<evidence type="ECO:0000259" key="4">
    <source>
        <dbReference type="SMART" id="SM00822"/>
    </source>
</evidence>
<keyword evidence="6" id="KW-1185">Reference proteome</keyword>
<evidence type="ECO:0000256" key="1">
    <source>
        <dbReference type="ARBA" id="ARBA00006484"/>
    </source>
</evidence>
<dbReference type="Proteomes" id="UP000295375">
    <property type="component" value="Unassembled WGS sequence"/>
</dbReference>
<proteinExistence type="inferred from homology"/>
<dbReference type="PIRSF" id="PIRSF000126">
    <property type="entry name" value="11-beta-HSD1"/>
    <property type="match status" value="1"/>
</dbReference>
<evidence type="ECO:0000313" key="5">
    <source>
        <dbReference type="EMBL" id="TDQ49869.1"/>
    </source>
</evidence>
<gene>
    <name evidence="5" type="ORF">EV696_103242</name>
</gene>
<comment type="similarity">
    <text evidence="1 3">Belongs to the short-chain dehydrogenases/reductases (SDR) family.</text>
</comment>
<dbReference type="SUPFAM" id="SSF51735">
    <property type="entry name" value="NAD(P)-binding Rossmann-fold domains"/>
    <property type="match status" value="1"/>
</dbReference>
<dbReference type="PANTHER" id="PTHR42901:SF1">
    <property type="entry name" value="ALCOHOL DEHYDROGENASE"/>
    <property type="match status" value="1"/>
</dbReference>
<reference evidence="5 6" key="1">
    <citation type="submission" date="2019-03" db="EMBL/GenBank/DDBJ databases">
        <title>Genomic Encyclopedia of Type Strains, Phase IV (KMG-IV): sequencing the most valuable type-strain genomes for metagenomic binning, comparative biology and taxonomic classification.</title>
        <authorList>
            <person name="Goeker M."/>
        </authorList>
    </citation>
    <scope>NUCLEOTIDE SEQUENCE [LARGE SCALE GENOMIC DNA]</scope>
    <source>
        <strain evidence="5 6">DSM 103792</strain>
    </source>
</reference>
<dbReference type="PRINTS" id="PR00081">
    <property type="entry name" value="GDHRDH"/>
</dbReference>
<dbReference type="SMART" id="SM00822">
    <property type="entry name" value="PKS_KR"/>
    <property type="match status" value="1"/>
</dbReference>
<dbReference type="Gene3D" id="3.40.50.720">
    <property type="entry name" value="NAD(P)-binding Rossmann-like Domain"/>
    <property type="match status" value="1"/>
</dbReference>